<dbReference type="Gene3D" id="1.20.58.380">
    <property type="entry name" value="Flagellar protein flit"/>
    <property type="match status" value="1"/>
</dbReference>
<evidence type="ECO:0000256" key="4">
    <source>
        <dbReference type="ARBA" id="ARBA00023186"/>
    </source>
</evidence>
<evidence type="ECO:0000256" key="1">
    <source>
        <dbReference type="ARBA" id="ARBA00004514"/>
    </source>
</evidence>
<keyword evidence="4" id="KW-0143">Chaperone</keyword>
<keyword evidence="2" id="KW-0963">Cytoplasm</keyword>
<dbReference type="Pfam" id="PF05400">
    <property type="entry name" value="FliT"/>
    <property type="match status" value="1"/>
</dbReference>
<evidence type="ECO:0000256" key="3">
    <source>
        <dbReference type="ARBA" id="ARBA00022795"/>
    </source>
</evidence>
<comment type="subcellular location">
    <subcellularLocation>
        <location evidence="1">Cytoplasm</location>
        <location evidence="1">Cytosol</location>
    </subcellularLocation>
</comment>
<protein>
    <recommendedName>
        <fullName evidence="5">Flagellar protein FliT</fullName>
    </recommendedName>
</protein>
<evidence type="ECO:0000256" key="5">
    <source>
        <dbReference type="ARBA" id="ARBA00093797"/>
    </source>
</evidence>
<sequence length="106" mass="12718">MCSYFELMQKLADFFALVRQFNQLAEQELWDDLLVLWPKYELLSQNLPQIEWSQYSSAEQQLIQQQMLKIDAVHSNLMASTIAWRSELQDMLQTSMQSRKLNDHYR</sequence>
<dbReference type="EMBL" id="WOFE01000001">
    <property type="protein sequence ID" value="MBM5570874.1"/>
    <property type="molecule type" value="Genomic_DNA"/>
</dbReference>
<keyword evidence="7" id="KW-1185">Reference proteome</keyword>
<name>A0ABS2C9Q1_9NEIS</name>
<gene>
    <name evidence="6" type="ORF">GM173_04685</name>
</gene>
<evidence type="ECO:0000313" key="7">
    <source>
        <dbReference type="Proteomes" id="UP001195660"/>
    </source>
</evidence>
<reference evidence="6 7" key="1">
    <citation type="submission" date="2019-11" db="EMBL/GenBank/DDBJ databases">
        <title>Novel Deefgea species.</title>
        <authorList>
            <person name="Han J.-H."/>
        </authorList>
    </citation>
    <scope>NUCLEOTIDE SEQUENCE [LARGE SCALE GENOMIC DNA]</scope>
    <source>
        <strain evidence="6 7">LMG 24817</strain>
    </source>
</reference>
<accession>A0ABS2C9Q1</accession>
<keyword evidence="3" id="KW-1005">Bacterial flagellum biogenesis</keyword>
<evidence type="ECO:0000313" key="6">
    <source>
        <dbReference type="EMBL" id="MBM5570874.1"/>
    </source>
</evidence>
<proteinExistence type="predicted"/>
<evidence type="ECO:0000256" key="2">
    <source>
        <dbReference type="ARBA" id="ARBA00022490"/>
    </source>
</evidence>
<comment type="caution">
    <text evidence="6">The sequence shown here is derived from an EMBL/GenBank/DDBJ whole genome shotgun (WGS) entry which is preliminary data.</text>
</comment>
<dbReference type="InterPro" id="IPR008622">
    <property type="entry name" value="FliT"/>
</dbReference>
<dbReference type="RefSeq" id="WP_203570146.1">
    <property type="nucleotide sequence ID" value="NZ_WOFE01000001.1"/>
</dbReference>
<organism evidence="6 7">
    <name type="scientific">Deefgea chitinilytica</name>
    <dbReference type="NCBI Taxonomy" id="570276"/>
    <lineage>
        <taxon>Bacteria</taxon>
        <taxon>Pseudomonadati</taxon>
        <taxon>Pseudomonadota</taxon>
        <taxon>Betaproteobacteria</taxon>
        <taxon>Neisseriales</taxon>
        <taxon>Chitinibacteraceae</taxon>
        <taxon>Deefgea</taxon>
    </lineage>
</organism>
<dbReference type="Proteomes" id="UP001195660">
    <property type="component" value="Unassembled WGS sequence"/>
</dbReference>